<feature type="region of interest" description="Disordered" evidence="1">
    <location>
        <begin position="102"/>
        <end position="122"/>
    </location>
</feature>
<protein>
    <submittedName>
        <fullName evidence="2">Uncharacterized protein</fullName>
    </submittedName>
</protein>
<evidence type="ECO:0000313" key="3">
    <source>
        <dbReference type="Proteomes" id="UP000015530"/>
    </source>
</evidence>
<sequence>MLPTPIWTDHAVISDAIISLPHPANARSHQLCKSHVWRARAQNRPAYRPGTRSLASVTFPAPAPGAGSGKLPSTTQWSQKSREDTHWRPSLCDDERASCSLAHSPPVPIRRDTTSRCDPAPTVSRASAVTPILPGPSFELTNCSLAT</sequence>
<feature type="region of interest" description="Disordered" evidence="1">
    <location>
        <begin position="47"/>
        <end position="89"/>
    </location>
</feature>
<dbReference type="Proteomes" id="UP000015530">
    <property type="component" value="Unassembled WGS sequence"/>
</dbReference>
<name>T0KEU3_COLGC</name>
<comment type="caution">
    <text evidence="2">The sequence shown here is derived from an EMBL/GenBank/DDBJ whole genome shotgun (WGS) entry which is preliminary data.</text>
</comment>
<evidence type="ECO:0000256" key="1">
    <source>
        <dbReference type="SAM" id="MobiDB-lite"/>
    </source>
</evidence>
<accession>T0KEU3</accession>
<reference evidence="3" key="1">
    <citation type="journal article" date="2013" name="Mol. Plant Microbe Interact.">
        <title>Global aspects of pacC regulation of pathogenicity genes in Colletotrichum gloeosporioides as revealed by transcriptome analysis.</title>
        <authorList>
            <person name="Alkan N."/>
            <person name="Meng X."/>
            <person name="Friedlander G."/>
            <person name="Reuveni E."/>
            <person name="Sukno S."/>
            <person name="Sherman A."/>
            <person name="Thon M."/>
            <person name="Fluhr R."/>
            <person name="Prusky D."/>
        </authorList>
    </citation>
    <scope>NUCLEOTIDE SEQUENCE [LARGE SCALE GENOMIC DNA]</scope>
    <source>
        <strain evidence="3">Cg-14</strain>
    </source>
</reference>
<feature type="compositionally biased region" description="Basic and acidic residues" evidence="1">
    <location>
        <begin position="80"/>
        <end position="89"/>
    </location>
</feature>
<dbReference type="HOGENOM" id="CLU_1767907_0_0_1"/>
<evidence type="ECO:0000313" key="2">
    <source>
        <dbReference type="EMBL" id="EQB51468.1"/>
    </source>
</evidence>
<dbReference type="EMBL" id="AMYD01001813">
    <property type="protein sequence ID" value="EQB51468.1"/>
    <property type="molecule type" value="Genomic_DNA"/>
</dbReference>
<proteinExistence type="predicted"/>
<dbReference type="AlphaFoldDB" id="T0KEU3"/>
<gene>
    <name evidence="2" type="ORF">CGLO_08985</name>
</gene>
<organism evidence="2 3">
    <name type="scientific">Colletotrichum gloeosporioides (strain Cg-14)</name>
    <name type="common">Anthracnose fungus</name>
    <name type="synonym">Glomerella cingulata</name>
    <dbReference type="NCBI Taxonomy" id="1237896"/>
    <lineage>
        <taxon>Eukaryota</taxon>
        <taxon>Fungi</taxon>
        <taxon>Dikarya</taxon>
        <taxon>Ascomycota</taxon>
        <taxon>Pezizomycotina</taxon>
        <taxon>Sordariomycetes</taxon>
        <taxon>Hypocreomycetidae</taxon>
        <taxon>Glomerellales</taxon>
        <taxon>Glomerellaceae</taxon>
        <taxon>Colletotrichum</taxon>
        <taxon>Colletotrichum gloeosporioides species complex</taxon>
    </lineage>
</organism>